<gene>
    <name evidence="1" type="ORF">JYA62_22495</name>
</gene>
<sequence>MNKNEIKSRYEISTPSYGDGYNVSLKLGGETLLVGLIPNKEDAATRIDQIRQFGSAELNFYVLEMEGEECFYFKLSMSDKLYRGDILASSDMFDSRSDVEALIKKVMRESQTTVIIDSTEV</sequence>
<dbReference type="SUPFAM" id="SSF160113">
    <property type="entry name" value="YegP-like"/>
    <property type="match status" value="1"/>
</dbReference>
<evidence type="ECO:0008006" key="3">
    <source>
        <dbReference type="Google" id="ProtNLM"/>
    </source>
</evidence>
<dbReference type="InterPro" id="IPR036913">
    <property type="entry name" value="YegP-like_sf"/>
</dbReference>
<dbReference type="Gene3D" id="2.30.29.80">
    <property type="match status" value="1"/>
</dbReference>
<reference evidence="1 2" key="1">
    <citation type="submission" date="2021-02" db="EMBL/GenBank/DDBJ databases">
        <title>Draft Genome Sequences of 5 Vibrio neptunius Strains Isolated From of Bivalve Hatcheries.</title>
        <authorList>
            <person name="Galvis F."/>
            <person name="Barja J.L."/>
            <person name="Lemos M.L."/>
            <person name="Balado M."/>
        </authorList>
    </citation>
    <scope>NUCLEOTIDE SEQUENCE [LARGE SCALE GENOMIC DNA]</scope>
    <source>
        <strain evidence="1 2">PP-145.98</strain>
    </source>
</reference>
<evidence type="ECO:0000313" key="2">
    <source>
        <dbReference type="Proteomes" id="UP000779070"/>
    </source>
</evidence>
<evidence type="ECO:0000313" key="1">
    <source>
        <dbReference type="EMBL" id="MBN3580407.1"/>
    </source>
</evidence>
<name>A0ABS3A9H4_9VIBR</name>
<dbReference type="Proteomes" id="UP000779070">
    <property type="component" value="Unassembled WGS sequence"/>
</dbReference>
<keyword evidence="2" id="KW-1185">Reference proteome</keyword>
<protein>
    <recommendedName>
        <fullName evidence="3">DUF1508 domain-containing protein</fullName>
    </recommendedName>
</protein>
<comment type="caution">
    <text evidence="1">The sequence shown here is derived from an EMBL/GenBank/DDBJ whole genome shotgun (WGS) entry which is preliminary data.</text>
</comment>
<accession>A0ABS3A9H4</accession>
<proteinExistence type="predicted"/>
<dbReference type="EMBL" id="JAFHLB010000046">
    <property type="protein sequence ID" value="MBN3580407.1"/>
    <property type="molecule type" value="Genomic_DNA"/>
</dbReference>
<dbReference type="RefSeq" id="WP_206372075.1">
    <property type="nucleotide sequence ID" value="NZ_CAWPTM010000120.1"/>
</dbReference>
<organism evidence="1 2">
    <name type="scientific">Vibrio neptunius</name>
    <dbReference type="NCBI Taxonomy" id="170651"/>
    <lineage>
        <taxon>Bacteria</taxon>
        <taxon>Pseudomonadati</taxon>
        <taxon>Pseudomonadota</taxon>
        <taxon>Gammaproteobacteria</taxon>
        <taxon>Vibrionales</taxon>
        <taxon>Vibrionaceae</taxon>
        <taxon>Vibrio</taxon>
    </lineage>
</organism>